<name>A0A319E0C5_ASPSB</name>
<organism evidence="2 3">
    <name type="scientific">Aspergillus sclerotiicarbonarius (strain CBS 121057 / IBT 28362)</name>
    <dbReference type="NCBI Taxonomy" id="1448318"/>
    <lineage>
        <taxon>Eukaryota</taxon>
        <taxon>Fungi</taxon>
        <taxon>Dikarya</taxon>
        <taxon>Ascomycota</taxon>
        <taxon>Pezizomycotina</taxon>
        <taxon>Eurotiomycetes</taxon>
        <taxon>Eurotiomycetidae</taxon>
        <taxon>Eurotiales</taxon>
        <taxon>Aspergillaceae</taxon>
        <taxon>Aspergillus</taxon>
        <taxon>Aspergillus subgen. Circumdati</taxon>
    </lineage>
</organism>
<evidence type="ECO:0000313" key="2">
    <source>
        <dbReference type="EMBL" id="PYI01795.1"/>
    </source>
</evidence>
<dbReference type="Proteomes" id="UP000248423">
    <property type="component" value="Unassembled WGS sequence"/>
</dbReference>
<protein>
    <submittedName>
        <fullName evidence="2">Uncharacterized protein</fullName>
    </submittedName>
</protein>
<keyword evidence="3" id="KW-1185">Reference proteome</keyword>
<reference evidence="2 3" key="1">
    <citation type="submission" date="2018-02" db="EMBL/GenBank/DDBJ databases">
        <title>The genomes of Aspergillus section Nigri reveals drivers in fungal speciation.</title>
        <authorList>
            <consortium name="DOE Joint Genome Institute"/>
            <person name="Vesth T.C."/>
            <person name="Nybo J."/>
            <person name="Theobald S."/>
            <person name="Brandl J."/>
            <person name="Frisvad J.C."/>
            <person name="Nielsen K.F."/>
            <person name="Lyhne E.K."/>
            <person name="Kogle M.E."/>
            <person name="Kuo A."/>
            <person name="Riley R."/>
            <person name="Clum A."/>
            <person name="Nolan M."/>
            <person name="Lipzen A."/>
            <person name="Salamov A."/>
            <person name="Henrissat B."/>
            <person name="Wiebenga A."/>
            <person name="De vries R.P."/>
            <person name="Grigoriev I.V."/>
            <person name="Mortensen U.H."/>
            <person name="Andersen M.R."/>
            <person name="Baker S.E."/>
        </authorList>
    </citation>
    <scope>NUCLEOTIDE SEQUENCE [LARGE SCALE GENOMIC DNA]</scope>
    <source>
        <strain evidence="2 3">CBS 121057</strain>
    </source>
</reference>
<accession>A0A319E0C5</accession>
<dbReference type="EMBL" id="KZ826407">
    <property type="protein sequence ID" value="PYI01795.1"/>
    <property type="molecule type" value="Genomic_DNA"/>
</dbReference>
<feature type="compositionally biased region" description="Pro residues" evidence="1">
    <location>
        <begin position="336"/>
        <end position="347"/>
    </location>
</feature>
<gene>
    <name evidence="2" type="ORF">BO78DRAFT_401077</name>
</gene>
<feature type="region of interest" description="Disordered" evidence="1">
    <location>
        <begin position="327"/>
        <end position="360"/>
    </location>
</feature>
<dbReference type="VEuPathDB" id="FungiDB:BO78DRAFT_401077"/>
<proteinExistence type="predicted"/>
<evidence type="ECO:0000256" key="1">
    <source>
        <dbReference type="SAM" id="MobiDB-lite"/>
    </source>
</evidence>
<feature type="region of interest" description="Disordered" evidence="1">
    <location>
        <begin position="1"/>
        <end position="51"/>
    </location>
</feature>
<evidence type="ECO:0000313" key="3">
    <source>
        <dbReference type="Proteomes" id="UP000248423"/>
    </source>
</evidence>
<sequence length="360" mass="39533">MAPDSSSLVPAKRKRSTEYEPSSPMPPALAFMCPPAPTESLPDGPDLEPAVVATPDTIEGLHGTDVESDMFSAETPDVTTAETTPGPGLSPRVSWIQLLPGLSETPCPLPELLLEPAPPFLDVPTPKLQVGITIALEGKWHQGKAYYYDFDAAYARIEFSGRFFRLTDAQGTCIKPTCVHFCPPFGNGATMDRGVVLVIVREMLQRYAQEIQSAWDKFSSDMEKWRNRRRDMEFKALKDGASYDLDTIQQVYDAEVAKANRGGFDPFFIGYAPDGSTWMHAHQHRLRLGSRNACASDLYPKRLEDARNTLNKLHAYLAKSPFAVSEPTAALEPRHQPPGLPPPPPVPVGDTISPVPFDGS</sequence>
<dbReference type="OrthoDB" id="4499193at2759"/>
<dbReference type="AlphaFoldDB" id="A0A319E0C5"/>